<dbReference type="RefSeq" id="WP_264319880.1">
    <property type="nucleotide sequence ID" value="NZ_JADEXN010000020.1"/>
</dbReference>
<keyword evidence="1" id="KW-0802">TPR repeat</keyword>
<dbReference type="Gene3D" id="1.25.40.10">
    <property type="entry name" value="Tetratricopeptide repeat domain"/>
    <property type="match status" value="1"/>
</dbReference>
<dbReference type="PROSITE" id="PS50293">
    <property type="entry name" value="TPR_REGION"/>
    <property type="match status" value="3"/>
</dbReference>
<dbReference type="Proteomes" id="UP000621799">
    <property type="component" value="Unassembled WGS sequence"/>
</dbReference>
<name>A0A928VT15_9CYAN</name>
<gene>
    <name evidence="3" type="ORF">IQ235_02270</name>
</gene>
<comment type="caution">
    <text evidence="3">The sequence shown here is derived from an EMBL/GenBank/DDBJ whole genome shotgun (WGS) entry which is preliminary data.</text>
</comment>
<protein>
    <submittedName>
        <fullName evidence="3">Tetratricopeptide repeat protein</fullName>
    </submittedName>
</protein>
<dbReference type="Pfam" id="PF14559">
    <property type="entry name" value="TPR_19"/>
    <property type="match status" value="1"/>
</dbReference>
<reference evidence="3" key="1">
    <citation type="submission" date="2020-10" db="EMBL/GenBank/DDBJ databases">
        <authorList>
            <person name="Castelo-Branco R."/>
            <person name="Eusebio N."/>
            <person name="Adriana R."/>
            <person name="Vieira A."/>
            <person name="Brugerolle De Fraissinette N."/>
            <person name="Rezende De Castro R."/>
            <person name="Schneider M.P."/>
            <person name="Vasconcelos V."/>
            <person name="Leao P.N."/>
        </authorList>
    </citation>
    <scope>NUCLEOTIDE SEQUENCE</scope>
    <source>
        <strain evidence="3">LEGE 11467</strain>
    </source>
</reference>
<evidence type="ECO:0000256" key="1">
    <source>
        <dbReference type="PROSITE-ProRule" id="PRU00339"/>
    </source>
</evidence>
<proteinExistence type="predicted"/>
<dbReference type="SUPFAM" id="SSF48452">
    <property type="entry name" value="TPR-like"/>
    <property type="match status" value="1"/>
</dbReference>
<dbReference type="GO" id="GO:0097363">
    <property type="term" value="F:protein O-acetylglucosaminyltransferase activity"/>
    <property type="evidence" value="ECO:0007669"/>
    <property type="project" value="TreeGrafter"/>
</dbReference>
<evidence type="ECO:0000256" key="2">
    <source>
        <dbReference type="SAM" id="Phobius"/>
    </source>
</evidence>
<dbReference type="AlphaFoldDB" id="A0A928VT15"/>
<evidence type="ECO:0000313" key="4">
    <source>
        <dbReference type="Proteomes" id="UP000621799"/>
    </source>
</evidence>
<organism evidence="3 4">
    <name type="scientific">Zarconia navalis LEGE 11467</name>
    <dbReference type="NCBI Taxonomy" id="1828826"/>
    <lineage>
        <taxon>Bacteria</taxon>
        <taxon>Bacillati</taxon>
        <taxon>Cyanobacteriota</taxon>
        <taxon>Cyanophyceae</taxon>
        <taxon>Oscillatoriophycideae</taxon>
        <taxon>Oscillatoriales</taxon>
        <taxon>Oscillatoriales incertae sedis</taxon>
        <taxon>Zarconia</taxon>
        <taxon>Zarconia navalis</taxon>
    </lineage>
</organism>
<feature type="transmembrane region" description="Helical" evidence="2">
    <location>
        <begin position="341"/>
        <end position="361"/>
    </location>
</feature>
<dbReference type="InterPro" id="IPR011990">
    <property type="entry name" value="TPR-like_helical_dom_sf"/>
</dbReference>
<evidence type="ECO:0000313" key="3">
    <source>
        <dbReference type="EMBL" id="MBE9039621.1"/>
    </source>
</evidence>
<sequence>MLTPSSHVATKEKFDCAKKLKEEGKFDEAYLLLQQVVETSPNHVPALLQLVTIHENHQEWEQVATYCQKVVEIKPDRIGTYLKLAKAVQKQGDTNGAIAAYKKAIELKSNQPANVYINLGNALSEEDRIDEAVDAYRQALKRKSELPQIHVKLGELLEKRGQFGVAVEYFHQALMLKPEWGAQIQMKLASARAQLGQLDEAVTHYETALRIDPNIAEAYQKLGDIFQQKGSSKEALEYFRKANNLQPDNLKTQQLLKAAMPKPSLELNVVEEFSSTQKAFQESKNSVGKKNFSSGSLFKDSFKKFAPRVKWKHRRMRVDKKQLEGKEEFPTLDIEWNRSSIIAFTLFIGIPYIGSVVAAFVSGVKAFIIATIAGPIVLALLAGLLYFLTRNY</sequence>
<dbReference type="PANTHER" id="PTHR44366:SF1">
    <property type="entry name" value="UDP-N-ACETYLGLUCOSAMINE--PEPTIDE N-ACETYLGLUCOSAMINYLTRANSFERASE 110 KDA SUBUNIT"/>
    <property type="match status" value="1"/>
</dbReference>
<dbReference type="Pfam" id="PF13414">
    <property type="entry name" value="TPR_11"/>
    <property type="match status" value="1"/>
</dbReference>
<dbReference type="PROSITE" id="PS50005">
    <property type="entry name" value="TPR"/>
    <property type="match status" value="5"/>
</dbReference>
<feature type="repeat" description="TPR" evidence="1">
    <location>
        <begin position="78"/>
        <end position="111"/>
    </location>
</feature>
<dbReference type="Pfam" id="PF13181">
    <property type="entry name" value="TPR_8"/>
    <property type="match status" value="1"/>
</dbReference>
<keyword evidence="4" id="KW-1185">Reference proteome</keyword>
<dbReference type="InterPro" id="IPR037919">
    <property type="entry name" value="OGT"/>
</dbReference>
<feature type="repeat" description="TPR" evidence="1">
    <location>
        <begin position="113"/>
        <end position="146"/>
    </location>
</feature>
<dbReference type="InterPro" id="IPR019734">
    <property type="entry name" value="TPR_rpt"/>
</dbReference>
<feature type="repeat" description="TPR" evidence="1">
    <location>
        <begin position="182"/>
        <end position="215"/>
    </location>
</feature>
<keyword evidence="2" id="KW-1133">Transmembrane helix</keyword>
<dbReference type="SMART" id="SM00028">
    <property type="entry name" value="TPR"/>
    <property type="match status" value="7"/>
</dbReference>
<keyword evidence="2" id="KW-0472">Membrane</keyword>
<dbReference type="PANTHER" id="PTHR44366">
    <property type="entry name" value="UDP-N-ACETYLGLUCOSAMINE--PEPTIDE N-ACETYLGLUCOSAMINYLTRANSFERASE 110 KDA SUBUNIT"/>
    <property type="match status" value="1"/>
</dbReference>
<accession>A0A928VT15</accession>
<feature type="repeat" description="TPR" evidence="1">
    <location>
        <begin position="147"/>
        <end position="180"/>
    </location>
</feature>
<feature type="transmembrane region" description="Helical" evidence="2">
    <location>
        <begin position="367"/>
        <end position="388"/>
    </location>
</feature>
<keyword evidence="2" id="KW-0812">Transmembrane</keyword>
<feature type="repeat" description="TPR" evidence="1">
    <location>
        <begin position="216"/>
        <end position="249"/>
    </location>
</feature>
<dbReference type="Pfam" id="PF13424">
    <property type="entry name" value="TPR_12"/>
    <property type="match status" value="1"/>
</dbReference>
<dbReference type="GO" id="GO:0006493">
    <property type="term" value="P:protein O-linked glycosylation"/>
    <property type="evidence" value="ECO:0007669"/>
    <property type="project" value="InterPro"/>
</dbReference>
<dbReference type="EMBL" id="JADEXN010000020">
    <property type="protein sequence ID" value="MBE9039621.1"/>
    <property type="molecule type" value="Genomic_DNA"/>
</dbReference>